<accession>A0AAW1MAG9</accession>
<comment type="function">
    <text evidence="2">May be involved in the metabolism of insect hormones and in the breakdown of synthetic insecticides.</text>
</comment>
<dbReference type="InterPro" id="IPR001128">
    <property type="entry name" value="Cyt_P450"/>
</dbReference>
<comment type="subcellular location">
    <subcellularLocation>
        <location evidence="4">Endoplasmic reticulum membrane</location>
        <topology evidence="4">Peripheral membrane protein</topology>
    </subcellularLocation>
    <subcellularLocation>
        <location evidence="3">Microsome membrane</location>
        <topology evidence="3">Peripheral membrane protein</topology>
    </subcellularLocation>
</comment>
<dbReference type="GO" id="GO:0004497">
    <property type="term" value="F:monooxygenase activity"/>
    <property type="evidence" value="ECO:0007669"/>
    <property type="project" value="UniProtKB-KW"/>
</dbReference>
<evidence type="ECO:0000313" key="16">
    <source>
        <dbReference type="EMBL" id="KAK9744644.1"/>
    </source>
</evidence>
<name>A0AAW1MAG9_POPJA</name>
<dbReference type="PRINTS" id="PR00385">
    <property type="entry name" value="P450"/>
</dbReference>
<evidence type="ECO:0000256" key="9">
    <source>
        <dbReference type="ARBA" id="ARBA00022848"/>
    </source>
</evidence>
<dbReference type="SUPFAM" id="SSF48264">
    <property type="entry name" value="Cytochrome P450"/>
    <property type="match status" value="1"/>
</dbReference>
<evidence type="ECO:0000256" key="14">
    <source>
        <dbReference type="PIRSR" id="PIRSR602401-1"/>
    </source>
</evidence>
<evidence type="ECO:0000256" key="2">
    <source>
        <dbReference type="ARBA" id="ARBA00003690"/>
    </source>
</evidence>
<evidence type="ECO:0000256" key="13">
    <source>
        <dbReference type="ARBA" id="ARBA00023136"/>
    </source>
</evidence>
<keyword evidence="10 15" id="KW-0560">Oxidoreductase</keyword>
<dbReference type="GO" id="GO:0016705">
    <property type="term" value="F:oxidoreductase activity, acting on paired donors, with incorporation or reduction of molecular oxygen"/>
    <property type="evidence" value="ECO:0007669"/>
    <property type="project" value="InterPro"/>
</dbReference>
<dbReference type="Gene3D" id="1.10.630.10">
    <property type="entry name" value="Cytochrome P450"/>
    <property type="match status" value="1"/>
</dbReference>
<comment type="cofactor">
    <cofactor evidence="1 14">
        <name>heme</name>
        <dbReference type="ChEBI" id="CHEBI:30413"/>
    </cofactor>
</comment>
<dbReference type="GO" id="GO:0005789">
    <property type="term" value="C:endoplasmic reticulum membrane"/>
    <property type="evidence" value="ECO:0007669"/>
    <property type="project" value="UniProtKB-SubCell"/>
</dbReference>
<evidence type="ECO:0000256" key="7">
    <source>
        <dbReference type="ARBA" id="ARBA00022723"/>
    </source>
</evidence>
<proteinExistence type="inferred from homology"/>
<dbReference type="PANTHER" id="PTHR24291:SF189">
    <property type="entry name" value="CYTOCHROME P450 4C3-RELATED"/>
    <property type="match status" value="1"/>
</dbReference>
<dbReference type="Pfam" id="PF00067">
    <property type="entry name" value="p450"/>
    <property type="match status" value="1"/>
</dbReference>
<dbReference type="Proteomes" id="UP001458880">
    <property type="component" value="Unassembled WGS sequence"/>
</dbReference>
<dbReference type="AlphaFoldDB" id="A0AAW1MAG9"/>
<comment type="caution">
    <text evidence="16">The sequence shown here is derived from an EMBL/GenBank/DDBJ whole genome shotgun (WGS) entry which is preliminary data.</text>
</comment>
<dbReference type="PROSITE" id="PS00086">
    <property type="entry name" value="CYTOCHROME_P450"/>
    <property type="match status" value="1"/>
</dbReference>
<organism evidence="16 17">
    <name type="scientific">Popillia japonica</name>
    <name type="common">Japanese beetle</name>
    <dbReference type="NCBI Taxonomy" id="7064"/>
    <lineage>
        <taxon>Eukaryota</taxon>
        <taxon>Metazoa</taxon>
        <taxon>Ecdysozoa</taxon>
        <taxon>Arthropoda</taxon>
        <taxon>Hexapoda</taxon>
        <taxon>Insecta</taxon>
        <taxon>Pterygota</taxon>
        <taxon>Neoptera</taxon>
        <taxon>Endopterygota</taxon>
        <taxon>Coleoptera</taxon>
        <taxon>Polyphaga</taxon>
        <taxon>Scarabaeiformia</taxon>
        <taxon>Scarabaeidae</taxon>
        <taxon>Rutelinae</taxon>
        <taxon>Popillia</taxon>
    </lineage>
</organism>
<evidence type="ECO:0000256" key="4">
    <source>
        <dbReference type="ARBA" id="ARBA00004406"/>
    </source>
</evidence>
<keyword evidence="12 15" id="KW-0503">Monooxygenase</keyword>
<dbReference type="GO" id="GO:0005506">
    <property type="term" value="F:iron ion binding"/>
    <property type="evidence" value="ECO:0007669"/>
    <property type="project" value="InterPro"/>
</dbReference>
<keyword evidence="9" id="KW-0492">Microsome</keyword>
<dbReference type="InterPro" id="IPR002401">
    <property type="entry name" value="Cyt_P450_E_grp-I"/>
</dbReference>
<dbReference type="InterPro" id="IPR036396">
    <property type="entry name" value="Cyt_P450_sf"/>
</dbReference>
<dbReference type="InterPro" id="IPR017972">
    <property type="entry name" value="Cyt_P450_CS"/>
</dbReference>
<comment type="similarity">
    <text evidence="5 15">Belongs to the cytochrome P450 family.</text>
</comment>
<evidence type="ECO:0000256" key="1">
    <source>
        <dbReference type="ARBA" id="ARBA00001971"/>
    </source>
</evidence>
<evidence type="ECO:0000256" key="15">
    <source>
        <dbReference type="RuleBase" id="RU000461"/>
    </source>
</evidence>
<evidence type="ECO:0000256" key="10">
    <source>
        <dbReference type="ARBA" id="ARBA00023002"/>
    </source>
</evidence>
<keyword evidence="17" id="KW-1185">Reference proteome</keyword>
<evidence type="ECO:0000256" key="6">
    <source>
        <dbReference type="ARBA" id="ARBA00022617"/>
    </source>
</evidence>
<evidence type="ECO:0000256" key="12">
    <source>
        <dbReference type="ARBA" id="ARBA00023033"/>
    </source>
</evidence>
<sequence length="195" mass="22581">MFGGHDTITANICWTLFLLGHHPEIQEKLYEEVHGILQHKSTPTLVSELSNMKYLECVIKETLRLYPSVPVVSRKIEQEITLGEYKIPASTNITLHIYALHHLPETFPNPNKFDPERFFPENSQNRHPYAYLPFSAGPRNCIGQKFVMYEEKTMLSSLINRYKVTAVDTREDIKFSIGLVLKPLKGIILKLERRE</sequence>
<dbReference type="GO" id="GO:0020037">
    <property type="term" value="F:heme binding"/>
    <property type="evidence" value="ECO:0007669"/>
    <property type="project" value="InterPro"/>
</dbReference>
<evidence type="ECO:0000256" key="3">
    <source>
        <dbReference type="ARBA" id="ARBA00004174"/>
    </source>
</evidence>
<feature type="binding site" description="axial binding residue" evidence="14">
    <location>
        <position position="141"/>
    </location>
    <ligand>
        <name>heme</name>
        <dbReference type="ChEBI" id="CHEBI:30413"/>
    </ligand>
    <ligandPart>
        <name>Fe</name>
        <dbReference type="ChEBI" id="CHEBI:18248"/>
    </ligandPart>
</feature>
<evidence type="ECO:0000256" key="5">
    <source>
        <dbReference type="ARBA" id="ARBA00010617"/>
    </source>
</evidence>
<dbReference type="EMBL" id="JASPKY010000056">
    <property type="protein sequence ID" value="KAK9744644.1"/>
    <property type="molecule type" value="Genomic_DNA"/>
</dbReference>
<keyword evidence="6 14" id="KW-0349">Heme</keyword>
<dbReference type="PANTHER" id="PTHR24291">
    <property type="entry name" value="CYTOCHROME P450 FAMILY 4"/>
    <property type="match status" value="1"/>
</dbReference>
<keyword evidence="8" id="KW-0256">Endoplasmic reticulum</keyword>
<gene>
    <name evidence="16" type="ORF">QE152_g7604</name>
</gene>
<reference evidence="16 17" key="1">
    <citation type="journal article" date="2024" name="BMC Genomics">
        <title>De novo assembly and annotation of Popillia japonica's genome with initial clues to its potential as an invasive pest.</title>
        <authorList>
            <person name="Cucini C."/>
            <person name="Boschi S."/>
            <person name="Funari R."/>
            <person name="Cardaioli E."/>
            <person name="Iannotti N."/>
            <person name="Marturano G."/>
            <person name="Paoli F."/>
            <person name="Bruttini M."/>
            <person name="Carapelli A."/>
            <person name="Frati F."/>
            <person name="Nardi F."/>
        </authorList>
    </citation>
    <scope>NUCLEOTIDE SEQUENCE [LARGE SCALE GENOMIC DNA]</scope>
    <source>
        <strain evidence="16">DMR45628</strain>
    </source>
</reference>
<keyword evidence="13" id="KW-0472">Membrane</keyword>
<dbReference type="PRINTS" id="PR00463">
    <property type="entry name" value="EP450I"/>
</dbReference>
<keyword evidence="11 14" id="KW-0408">Iron</keyword>
<evidence type="ECO:0000256" key="8">
    <source>
        <dbReference type="ARBA" id="ARBA00022824"/>
    </source>
</evidence>
<evidence type="ECO:0000256" key="11">
    <source>
        <dbReference type="ARBA" id="ARBA00023004"/>
    </source>
</evidence>
<evidence type="ECO:0000313" key="17">
    <source>
        <dbReference type="Proteomes" id="UP001458880"/>
    </source>
</evidence>
<keyword evidence="7 14" id="KW-0479">Metal-binding</keyword>
<protein>
    <submittedName>
        <fullName evidence="16">Cytochrome P450</fullName>
    </submittedName>
</protein>
<dbReference type="InterPro" id="IPR050196">
    <property type="entry name" value="Cytochrome_P450_Monoox"/>
</dbReference>